<feature type="transmembrane region" description="Helical" evidence="8">
    <location>
        <begin position="482"/>
        <end position="503"/>
    </location>
</feature>
<dbReference type="GO" id="GO:0055085">
    <property type="term" value="P:transmembrane transport"/>
    <property type="evidence" value="ECO:0007669"/>
    <property type="project" value="InterPro"/>
</dbReference>
<feature type="transmembrane region" description="Helical" evidence="8">
    <location>
        <begin position="56"/>
        <end position="80"/>
    </location>
</feature>
<evidence type="ECO:0000256" key="2">
    <source>
        <dbReference type="ARBA" id="ARBA00022448"/>
    </source>
</evidence>
<keyword evidence="2 8" id="KW-0813">Transport</keyword>
<dbReference type="Proteomes" id="UP000515934">
    <property type="component" value="Chromosome"/>
</dbReference>
<protein>
    <submittedName>
        <fullName evidence="10">Iron ABC transporter permease</fullName>
    </submittedName>
</protein>
<feature type="domain" description="ABC transmembrane type-1" evidence="9">
    <location>
        <begin position="57"/>
        <end position="264"/>
    </location>
</feature>
<dbReference type="Gene3D" id="1.10.3720.10">
    <property type="entry name" value="MetI-like"/>
    <property type="match status" value="2"/>
</dbReference>
<feature type="transmembrane region" description="Helical" evidence="8">
    <location>
        <begin position="92"/>
        <end position="112"/>
    </location>
</feature>
<feature type="transmembrane region" description="Helical" evidence="8">
    <location>
        <begin position="188"/>
        <end position="210"/>
    </location>
</feature>
<evidence type="ECO:0000256" key="5">
    <source>
        <dbReference type="ARBA" id="ARBA00022692"/>
    </source>
</evidence>
<dbReference type="InterPro" id="IPR000515">
    <property type="entry name" value="MetI-like"/>
</dbReference>
<keyword evidence="4" id="KW-0997">Cell inner membrane</keyword>
<sequence length="552" mass="58455">MVSAIVLSILAILIVLPAGLVLLSAFSTDVPRPGNITWNLTLDSFSLIATPEVLGAFWNSLLIGVSASILACAIGTGLAFLAARTNIPLPGFVYLVGLMPMFLPSYVGALAWSTLGSPVAGLLNIAQRDLGTSIPLNMYSIPGMIFVFAIYYSPYAFLLVHGAMSMMSPDLEEAARVHGATQGRMQRLISFPLALPAIMGAALLTFILIFENFPVSQALGTPGGVNTLPTLIYRLMNTSPSRGNESAAIAVILVAVVLLVTWVQGRIVAKRSYTTVSGKGVRPKRVSLGAARVPAFIGVLIFFLLSIVLPVLGLVTVAGQATPYLTSLRQLVAPGGFDLSAFAGVFTSPRVLDASVNSLVVSVTTALIGVALAFICAYIVYRTKAAGKEFIEGVTMIPLAIPAVVLAIGLLWTWLILPVPLYGTIMVLVVAFLAVQAPQGYRGIAASMLATDRDLEDSAVILGASRFTAITKITAPLMKMGLLSTFLLLLMLSMRELTVPIFLNTGNAEILSIAIYDAFETGGALREAAALSVFYVALMMILSYIPRRLVRA</sequence>
<dbReference type="PROSITE" id="PS50928">
    <property type="entry name" value="ABC_TM1"/>
    <property type="match status" value="2"/>
</dbReference>
<evidence type="ECO:0000256" key="1">
    <source>
        <dbReference type="ARBA" id="ARBA00004429"/>
    </source>
</evidence>
<dbReference type="Pfam" id="PF00528">
    <property type="entry name" value="BPD_transp_1"/>
    <property type="match status" value="2"/>
</dbReference>
<name>A0A7G9S7Z1_9MICO</name>
<dbReference type="GO" id="GO:0005886">
    <property type="term" value="C:plasma membrane"/>
    <property type="evidence" value="ECO:0007669"/>
    <property type="project" value="UniProtKB-SubCell"/>
</dbReference>
<keyword evidence="3" id="KW-1003">Cell membrane</keyword>
<dbReference type="KEGG" id="ldn:H9L06_07405"/>
<dbReference type="PANTHER" id="PTHR43357">
    <property type="entry name" value="INNER MEMBRANE ABC TRANSPORTER PERMEASE PROTEIN YDCV"/>
    <property type="match status" value="1"/>
</dbReference>
<keyword evidence="11" id="KW-1185">Reference proteome</keyword>
<comment type="similarity">
    <text evidence="8">Belongs to the binding-protein-dependent transport system permease family.</text>
</comment>
<reference evidence="10 11" key="1">
    <citation type="submission" date="2020-08" db="EMBL/GenBank/DDBJ databases">
        <title>Genome sequence of Leucobacter denitrificans KACC 14055T.</title>
        <authorList>
            <person name="Hyun D.-W."/>
            <person name="Bae J.-W."/>
        </authorList>
    </citation>
    <scope>NUCLEOTIDE SEQUENCE [LARGE SCALE GENOMIC DNA]</scope>
    <source>
        <strain evidence="10 11">KACC 14055</strain>
    </source>
</reference>
<dbReference type="InterPro" id="IPR035906">
    <property type="entry name" value="MetI-like_sf"/>
</dbReference>
<keyword evidence="7 8" id="KW-0472">Membrane</keyword>
<feature type="domain" description="ABC transmembrane type-1" evidence="9">
    <location>
        <begin position="355"/>
        <end position="546"/>
    </location>
</feature>
<dbReference type="SUPFAM" id="SSF161098">
    <property type="entry name" value="MetI-like"/>
    <property type="match status" value="2"/>
</dbReference>
<comment type="subcellular location">
    <subcellularLocation>
        <location evidence="1">Cell inner membrane</location>
        <topology evidence="1">Multi-pass membrane protein</topology>
    </subcellularLocation>
    <subcellularLocation>
        <location evidence="8">Cell membrane</location>
        <topology evidence="8">Multi-pass membrane protein</topology>
    </subcellularLocation>
</comment>
<feature type="transmembrane region" description="Helical" evidence="8">
    <location>
        <begin position="523"/>
        <end position="545"/>
    </location>
</feature>
<organism evidence="10 11">
    <name type="scientific">Leucobacter denitrificans</name>
    <dbReference type="NCBI Taxonomy" id="683042"/>
    <lineage>
        <taxon>Bacteria</taxon>
        <taxon>Bacillati</taxon>
        <taxon>Actinomycetota</taxon>
        <taxon>Actinomycetes</taxon>
        <taxon>Micrococcales</taxon>
        <taxon>Microbacteriaceae</taxon>
        <taxon>Leucobacter</taxon>
    </lineage>
</organism>
<feature type="transmembrane region" description="Helical" evidence="8">
    <location>
        <begin position="290"/>
        <end position="318"/>
    </location>
</feature>
<feature type="transmembrane region" description="Helical" evidence="8">
    <location>
        <begin position="359"/>
        <end position="381"/>
    </location>
</feature>
<evidence type="ECO:0000313" key="11">
    <source>
        <dbReference type="Proteomes" id="UP000515934"/>
    </source>
</evidence>
<evidence type="ECO:0000256" key="7">
    <source>
        <dbReference type="ARBA" id="ARBA00023136"/>
    </source>
</evidence>
<evidence type="ECO:0000256" key="4">
    <source>
        <dbReference type="ARBA" id="ARBA00022519"/>
    </source>
</evidence>
<evidence type="ECO:0000259" key="9">
    <source>
        <dbReference type="PROSITE" id="PS50928"/>
    </source>
</evidence>
<feature type="transmembrane region" description="Helical" evidence="8">
    <location>
        <begin position="421"/>
        <end position="438"/>
    </location>
</feature>
<dbReference type="CDD" id="cd06261">
    <property type="entry name" value="TM_PBP2"/>
    <property type="match status" value="2"/>
</dbReference>
<evidence type="ECO:0000256" key="3">
    <source>
        <dbReference type="ARBA" id="ARBA00022475"/>
    </source>
</evidence>
<dbReference type="PANTHER" id="PTHR43357:SF3">
    <property type="entry name" value="FE(3+)-TRANSPORT SYSTEM PERMEASE PROTEIN FBPB 2"/>
    <property type="match status" value="1"/>
</dbReference>
<feature type="transmembrane region" description="Helical" evidence="8">
    <location>
        <begin position="247"/>
        <end position="269"/>
    </location>
</feature>
<evidence type="ECO:0000313" key="10">
    <source>
        <dbReference type="EMBL" id="QNN63966.1"/>
    </source>
</evidence>
<accession>A0A7G9S7Z1</accession>
<keyword evidence="6 8" id="KW-1133">Transmembrane helix</keyword>
<gene>
    <name evidence="10" type="ORF">H9L06_07405</name>
</gene>
<proteinExistence type="inferred from homology"/>
<keyword evidence="5 8" id="KW-0812">Transmembrane</keyword>
<evidence type="ECO:0000256" key="6">
    <source>
        <dbReference type="ARBA" id="ARBA00022989"/>
    </source>
</evidence>
<feature type="transmembrane region" description="Helical" evidence="8">
    <location>
        <begin position="139"/>
        <end position="160"/>
    </location>
</feature>
<dbReference type="AlphaFoldDB" id="A0A7G9S7Z1"/>
<evidence type="ECO:0000256" key="8">
    <source>
        <dbReference type="RuleBase" id="RU363032"/>
    </source>
</evidence>
<dbReference type="EMBL" id="CP060716">
    <property type="protein sequence ID" value="QNN63966.1"/>
    <property type="molecule type" value="Genomic_DNA"/>
</dbReference>
<feature type="transmembrane region" description="Helical" evidence="8">
    <location>
        <begin position="393"/>
        <end position="415"/>
    </location>
</feature>